<reference evidence="1" key="2">
    <citation type="journal article" date="2015" name="Data Brief">
        <title>Shoot transcriptome of the giant reed, Arundo donax.</title>
        <authorList>
            <person name="Barrero R.A."/>
            <person name="Guerrero F.D."/>
            <person name="Moolhuijzen P."/>
            <person name="Goolsby J.A."/>
            <person name="Tidwell J."/>
            <person name="Bellgard S.E."/>
            <person name="Bellgard M.I."/>
        </authorList>
    </citation>
    <scope>NUCLEOTIDE SEQUENCE</scope>
    <source>
        <tissue evidence="1">Shoot tissue taken approximately 20 cm above the soil surface</tissue>
    </source>
</reference>
<reference evidence="1" key="1">
    <citation type="submission" date="2014-09" db="EMBL/GenBank/DDBJ databases">
        <authorList>
            <person name="Magalhaes I.L.F."/>
            <person name="Oliveira U."/>
            <person name="Santos F.R."/>
            <person name="Vidigal T.H.D.A."/>
            <person name="Brescovit A.D."/>
            <person name="Santos A.J."/>
        </authorList>
    </citation>
    <scope>NUCLEOTIDE SEQUENCE</scope>
    <source>
        <tissue evidence="1">Shoot tissue taken approximately 20 cm above the soil surface</tissue>
    </source>
</reference>
<evidence type="ECO:0000313" key="1">
    <source>
        <dbReference type="EMBL" id="JAD73120.1"/>
    </source>
</evidence>
<name>A0A0A9CIE2_ARUDO</name>
<protein>
    <submittedName>
        <fullName evidence="1">Uncharacterized protein</fullName>
    </submittedName>
</protein>
<dbReference type="AlphaFoldDB" id="A0A0A9CIE2"/>
<dbReference type="EMBL" id="GBRH01224775">
    <property type="protein sequence ID" value="JAD73120.1"/>
    <property type="molecule type" value="Transcribed_RNA"/>
</dbReference>
<organism evidence="1">
    <name type="scientific">Arundo donax</name>
    <name type="common">Giant reed</name>
    <name type="synonym">Donax arundinaceus</name>
    <dbReference type="NCBI Taxonomy" id="35708"/>
    <lineage>
        <taxon>Eukaryota</taxon>
        <taxon>Viridiplantae</taxon>
        <taxon>Streptophyta</taxon>
        <taxon>Embryophyta</taxon>
        <taxon>Tracheophyta</taxon>
        <taxon>Spermatophyta</taxon>
        <taxon>Magnoliopsida</taxon>
        <taxon>Liliopsida</taxon>
        <taxon>Poales</taxon>
        <taxon>Poaceae</taxon>
        <taxon>PACMAD clade</taxon>
        <taxon>Arundinoideae</taxon>
        <taxon>Arundineae</taxon>
        <taxon>Arundo</taxon>
    </lineage>
</organism>
<proteinExistence type="predicted"/>
<sequence length="45" mass="5586">MTKALIRWRCSTRWTRRRISTRCRSYWTRRDPGVDEELKTNTTQL</sequence>
<accession>A0A0A9CIE2</accession>